<protein>
    <submittedName>
        <fullName evidence="3">Uncharacterized protein</fullName>
    </submittedName>
</protein>
<feature type="compositionally biased region" description="Basic residues" evidence="1">
    <location>
        <begin position="292"/>
        <end position="302"/>
    </location>
</feature>
<evidence type="ECO:0000256" key="2">
    <source>
        <dbReference type="SAM" id="Phobius"/>
    </source>
</evidence>
<feature type="transmembrane region" description="Helical" evidence="2">
    <location>
        <begin position="12"/>
        <end position="35"/>
    </location>
</feature>
<keyword evidence="2" id="KW-0472">Membrane</keyword>
<keyword evidence="2" id="KW-1133">Transmembrane helix</keyword>
<comment type="caution">
    <text evidence="3">The sequence shown here is derived from an EMBL/GenBank/DDBJ whole genome shotgun (WGS) entry which is preliminary data.</text>
</comment>
<feature type="transmembrane region" description="Helical" evidence="2">
    <location>
        <begin position="72"/>
        <end position="95"/>
    </location>
</feature>
<feature type="transmembrane region" description="Helical" evidence="2">
    <location>
        <begin position="136"/>
        <end position="157"/>
    </location>
</feature>
<feature type="transmembrane region" description="Helical" evidence="2">
    <location>
        <begin position="47"/>
        <end position="65"/>
    </location>
</feature>
<reference evidence="3 4" key="1">
    <citation type="journal article" date="2019" name="Int. J. Syst. Evol. Microbiol.">
        <title>The Global Catalogue of Microorganisms (GCM) 10K type strain sequencing project: providing services to taxonomists for standard genome sequencing and annotation.</title>
        <authorList>
            <consortium name="The Broad Institute Genomics Platform"/>
            <consortium name="The Broad Institute Genome Sequencing Center for Infectious Disease"/>
            <person name="Wu L."/>
            <person name="Ma J."/>
        </authorList>
    </citation>
    <scope>NUCLEOTIDE SEQUENCE [LARGE SCALE GENOMIC DNA]</scope>
    <source>
        <strain evidence="3 4">DT92</strain>
    </source>
</reference>
<feature type="compositionally biased region" description="Low complexity" evidence="1">
    <location>
        <begin position="253"/>
        <end position="281"/>
    </location>
</feature>
<dbReference type="EMBL" id="JBHSZG010000002">
    <property type="protein sequence ID" value="MFC7137761.1"/>
    <property type="molecule type" value="Genomic_DNA"/>
</dbReference>
<feature type="transmembrane region" description="Helical" evidence="2">
    <location>
        <begin position="101"/>
        <end position="124"/>
    </location>
</feature>
<proteinExistence type="predicted"/>
<evidence type="ECO:0000313" key="4">
    <source>
        <dbReference type="Proteomes" id="UP001596368"/>
    </source>
</evidence>
<keyword evidence="4" id="KW-1185">Reference proteome</keyword>
<feature type="transmembrane region" description="Helical" evidence="2">
    <location>
        <begin position="177"/>
        <end position="201"/>
    </location>
</feature>
<feature type="region of interest" description="Disordered" evidence="1">
    <location>
        <begin position="228"/>
        <end position="302"/>
    </location>
</feature>
<accession>A0ABD5XT53</accession>
<keyword evidence="2" id="KW-0812">Transmembrane</keyword>
<name>A0ABD5XT53_9EURY</name>
<dbReference type="Proteomes" id="UP001596368">
    <property type="component" value="Unassembled WGS sequence"/>
</dbReference>
<organism evidence="3 4">
    <name type="scientific">Halobaculum litoreum</name>
    <dbReference type="NCBI Taxonomy" id="3031998"/>
    <lineage>
        <taxon>Archaea</taxon>
        <taxon>Methanobacteriati</taxon>
        <taxon>Methanobacteriota</taxon>
        <taxon>Stenosarchaea group</taxon>
        <taxon>Halobacteria</taxon>
        <taxon>Halobacteriales</taxon>
        <taxon>Haloferacaceae</taxon>
        <taxon>Halobaculum</taxon>
    </lineage>
</organism>
<evidence type="ECO:0000313" key="3">
    <source>
        <dbReference type="EMBL" id="MFC7137761.1"/>
    </source>
</evidence>
<gene>
    <name evidence="3" type="ORF">ACFQRB_17450</name>
</gene>
<feature type="compositionally biased region" description="Low complexity" evidence="1">
    <location>
        <begin position="228"/>
        <end position="241"/>
    </location>
</feature>
<evidence type="ECO:0000256" key="1">
    <source>
        <dbReference type="SAM" id="MobiDB-lite"/>
    </source>
</evidence>
<dbReference type="AlphaFoldDB" id="A0ABD5XT53"/>
<sequence length="302" mass="30250">MYAFGRTAAAGAAVPSLGAGATLAPVALLLVAVFRTLERIGRIDGEAFVLTAVPVRAAVVGLLVAETARLALWFGLPIAAVATAFALGAGVPHVLATGAVVALPMVCAVAVWGYAGGLALLRLFRVAPSIRRLVKVGALLGLVGLVAGSQFLGRAVVSGELAVPDGTALTVAPLAEYASLAFLGTPFGAPVTPAAVAVLVASVASVPLGVRVATAQASALWFADRSSGASRGRSRAPAASPRPDRSPRRRPPGSRGATSCAPADARRSSPTSSPACSSSPPSGRPPSSSPRRWARSSRARAC</sequence>